<dbReference type="EMBL" id="RAHX01000001">
    <property type="protein sequence ID" value="RJY08730.1"/>
    <property type="molecule type" value="Genomic_DNA"/>
</dbReference>
<proteinExistence type="predicted"/>
<keyword evidence="1" id="KW-0812">Transmembrane</keyword>
<feature type="transmembrane region" description="Helical" evidence="1">
    <location>
        <begin position="371"/>
        <end position="391"/>
    </location>
</feature>
<feature type="transmembrane region" description="Helical" evidence="1">
    <location>
        <begin position="167"/>
        <end position="185"/>
    </location>
</feature>
<reference evidence="2 3" key="1">
    <citation type="journal article" date="2017" name="Int. J. Syst. Evol. Microbiol.">
        <title>Erythrobacter aquimixticola sp. nov., isolated from the junction between the ocean and a freshwater spring.</title>
        <authorList>
            <person name="Park S."/>
            <person name="Jung Y.T."/>
            <person name="Choi S.J."/>
            <person name="Yoon J.H."/>
        </authorList>
    </citation>
    <scope>NUCLEOTIDE SEQUENCE [LARGE SCALE GENOMIC DNA]</scope>
    <source>
        <strain evidence="2 3">JSSK-14</strain>
    </source>
</reference>
<comment type="caution">
    <text evidence="2">The sequence shown here is derived from an EMBL/GenBank/DDBJ whole genome shotgun (WGS) entry which is preliminary data.</text>
</comment>
<evidence type="ECO:0000256" key="1">
    <source>
        <dbReference type="SAM" id="Phobius"/>
    </source>
</evidence>
<feature type="transmembrane region" description="Helical" evidence="1">
    <location>
        <begin position="123"/>
        <end position="147"/>
    </location>
</feature>
<organism evidence="2 3">
    <name type="scientific">Aurantiacibacter aquimixticola</name>
    <dbReference type="NCBI Taxonomy" id="1958945"/>
    <lineage>
        <taxon>Bacteria</taxon>
        <taxon>Pseudomonadati</taxon>
        <taxon>Pseudomonadota</taxon>
        <taxon>Alphaproteobacteria</taxon>
        <taxon>Sphingomonadales</taxon>
        <taxon>Erythrobacteraceae</taxon>
        <taxon>Aurantiacibacter</taxon>
    </lineage>
</organism>
<dbReference type="AlphaFoldDB" id="A0A419RSH2"/>
<feature type="transmembrane region" description="Helical" evidence="1">
    <location>
        <begin position="403"/>
        <end position="419"/>
    </location>
</feature>
<feature type="transmembrane region" description="Helical" evidence="1">
    <location>
        <begin position="87"/>
        <end position="107"/>
    </location>
</feature>
<feature type="transmembrane region" description="Helical" evidence="1">
    <location>
        <begin position="236"/>
        <end position="256"/>
    </location>
</feature>
<evidence type="ECO:0000313" key="2">
    <source>
        <dbReference type="EMBL" id="RJY08730.1"/>
    </source>
</evidence>
<gene>
    <name evidence="2" type="ORF">D6201_04585</name>
</gene>
<name>A0A419RSH2_9SPHN</name>
<accession>A0A419RSH2</accession>
<evidence type="ECO:0008006" key="4">
    <source>
        <dbReference type="Google" id="ProtNLM"/>
    </source>
</evidence>
<keyword evidence="1" id="KW-0472">Membrane</keyword>
<dbReference type="Proteomes" id="UP000285232">
    <property type="component" value="Unassembled WGS sequence"/>
</dbReference>
<feature type="transmembrane region" description="Helical" evidence="1">
    <location>
        <begin position="6"/>
        <end position="25"/>
    </location>
</feature>
<evidence type="ECO:0000313" key="3">
    <source>
        <dbReference type="Proteomes" id="UP000285232"/>
    </source>
</evidence>
<keyword evidence="3" id="KW-1185">Reference proteome</keyword>
<keyword evidence="1" id="KW-1133">Transmembrane helix</keyword>
<sequence>MLGLNLFFNLLAIGFAMLPFLVKSFGGMPMGWLNPLALASAITIVKTVIQRPIHIVEPLVIWLREPVPLEHELLTYWSLDAIQSLEFKIAAMGAISLLAYHLGFFLFQTRRKSKRTLVREAPHLYFVIIFGLLTLAFVILIALSGGLATHFSNLALGRFGVRENTGVLLVSIGFMPYLLVIWYLLRPEIFRTPIFWAMLIFALALQFAADGSRSSVLIPMVVLTAGWIYRNRRIPALAGAIGIFVAILTLAILGQIRTDARQIEGDLETTSVLSMDVTEILQRNDEEVAERNWRQAGVAIAALVPRENAHLFGQTYVAAVLFWVPRSVWNEKPRGVGATANALLFLKKDTVEGFEGAAYPVGGPTEAFWNFGWFGIVAIYALFGVFHKFVALRVTERPQDVEAVVLLLLSVVSMADVATDQIVPFLQLFVLLKLAFFGLKMIASVPLEDGENHVTTLAGQQGRM</sequence>
<feature type="transmembrane region" description="Helical" evidence="1">
    <location>
        <begin position="214"/>
        <end position="229"/>
    </location>
</feature>
<protein>
    <recommendedName>
        <fullName evidence="4">O-antigen polysaccharide polymerase Wzy</fullName>
    </recommendedName>
</protein>
<feature type="transmembrane region" description="Helical" evidence="1">
    <location>
        <begin position="192"/>
        <end position="208"/>
    </location>
</feature>